<comment type="caution">
    <text evidence="4">The sequence shown here is derived from an EMBL/GenBank/DDBJ whole genome shotgun (WGS) entry which is preliminary data.</text>
</comment>
<feature type="domain" description="Glycosyl transferase family 1" evidence="2">
    <location>
        <begin position="208"/>
        <end position="360"/>
    </location>
</feature>
<keyword evidence="1" id="KW-0808">Transferase</keyword>
<proteinExistence type="predicted"/>
<gene>
    <name evidence="4" type="ORF">PJF56_08205</name>
</gene>
<name>A0ABT7BI30_9CYAN</name>
<organism evidence="4 5">
    <name type="scientific">Roseofilum halophilum BLCC-M91</name>
    <dbReference type="NCBI Taxonomy" id="3022259"/>
    <lineage>
        <taxon>Bacteria</taxon>
        <taxon>Bacillati</taxon>
        <taxon>Cyanobacteriota</taxon>
        <taxon>Cyanophyceae</taxon>
        <taxon>Desertifilales</taxon>
        <taxon>Desertifilaceae</taxon>
        <taxon>Roseofilum</taxon>
        <taxon>Roseofilum halophilum</taxon>
    </lineage>
</organism>
<evidence type="ECO:0000256" key="1">
    <source>
        <dbReference type="ARBA" id="ARBA00022679"/>
    </source>
</evidence>
<dbReference type="InterPro" id="IPR028098">
    <property type="entry name" value="Glyco_trans_4-like_N"/>
</dbReference>
<evidence type="ECO:0000259" key="2">
    <source>
        <dbReference type="Pfam" id="PF00534"/>
    </source>
</evidence>
<dbReference type="EMBL" id="JAQPOK010000068">
    <property type="protein sequence ID" value="MDJ1178841.1"/>
    <property type="molecule type" value="Genomic_DNA"/>
</dbReference>
<dbReference type="CDD" id="cd03801">
    <property type="entry name" value="GT4_PimA-like"/>
    <property type="match status" value="1"/>
</dbReference>
<dbReference type="PANTHER" id="PTHR46401">
    <property type="entry name" value="GLYCOSYLTRANSFERASE WBBK-RELATED"/>
    <property type="match status" value="1"/>
</dbReference>
<accession>A0ABT7BI30</accession>
<dbReference type="InterPro" id="IPR001296">
    <property type="entry name" value="Glyco_trans_1"/>
</dbReference>
<protein>
    <submittedName>
        <fullName evidence="4">Glycosyltransferase family 4 protein</fullName>
    </submittedName>
</protein>
<dbReference type="Pfam" id="PF00534">
    <property type="entry name" value="Glycos_transf_1"/>
    <property type="match status" value="1"/>
</dbReference>
<dbReference type="RefSeq" id="WP_283762153.1">
    <property type="nucleotide sequence ID" value="NZ_JAQPOK010000068.1"/>
</dbReference>
<dbReference type="SUPFAM" id="SSF53756">
    <property type="entry name" value="UDP-Glycosyltransferase/glycogen phosphorylase"/>
    <property type="match status" value="1"/>
</dbReference>
<dbReference type="Proteomes" id="UP001231370">
    <property type="component" value="Unassembled WGS sequence"/>
</dbReference>
<keyword evidence="5" id="KW-1185">Reference proteome</keyword>
<dbReference type="Pfam" id="PF13439">
    <property type="entry name" value="Glyco_transf_4"/>
    <property type="match status" value="1"/>
</dbReference>
<dbReference type="Gene3D" id="3.40.50.2000">
    <property type="entry name" value="Glycogen Phosphorylase B"/>
    <property type="match status" value="2"/>
</dbReference>
<feature type="domain" description="Glycosyltransferase subfamily 4-like N-terminal" evidence="3">
    <location>
        <begin position="78"/>
        <end position="193"/>
    </location>
</feature>
<evidence type="ECO:0000259" key="3">
    <source>
        <dbReference type="Pfam" id="PF13439"/>
    </source>
</evidence>
<reference evidence="4 5" key="1">
    <citation type="submission" date="2023-01" db="EMBL/GenBank/DDBJ databases">
        <title>Novel diversity within Roseofilum (Cyanobacteria; Desertifilaceae) from marine benthic mats with descriptions of four novel species.</title>
        <authorList>
            <person name="Wang Y."/>
            <person name="Berthold D.E."/>
            <person name="Hu J."/>
            <person name="Lefler F.W."/>
            <person name="Laughinghouse H.D. IV."/>
        </authorList>
    </citation>
    <scope>NUCLEOTIDE SEQUENCE [LARGE SCALE GENOMIC DNA]</scope>
    <source>
        <strain evidence="4 5">BLCC-M91</strain>
    </source>
</reference>
<dbReference type="PANTHER" id="PTHR46401:SF2">
    <property type="entry name" value="GLYCOSYLTRANSFERASE WBBK-RELATED"/>
    <property type="match status" value="1"/>
</dbReference>
<evidence type="ECO:0000313" key="5">
    <source>
        <dbReference type="Proteomes" id="UP001231370"/>
    </source>
</evidence>
<sequence>MKIAYITDFDLASFQQGNWPKKQIGHWGHCYYIAKSLETDSTTVQYASPLISKKVIIPKIKRRLYSTLSQKVYHYWAEPIFSQDFAKQIHDKLSSFQPDIVFTSDPNLISYVKCKQPIVLWTDTIYAGLINFYPTYFNVCQESLRHLRTLDRLALNNCNLIILASEWAAQTVIDNYQIDPSKVKVVPHGANLECDRTVDDINTIIKSRPSDRCKLLFLGVDWIRKGGNVALEVVKSLNRAGLSAELNVVGVKPVSEEPLPDYVHSVGFIDKSKPEGLAKLNQLLAESHFLILPSRAECFGHVFCEANSFGVPCLATKVGGIPSVIRDNANGKTFALDTDIKEYCDYIISFMKNYEQYEKLALSSFKEYQTRLNWTVAGQTVNQLLRELIE</sequence>
<evidence type="ECO:0000313" key="4">
    <source>
        <dbReference type="EMBL" id="MDJ1178841.1"/>
    </source>
</evidence>